<dbReference type="AlphaFoldDB" id="A0A6J1FPH7"/>
<dbReference type="Gene3D" id="1.20.1280.50">
    <property type="match status" value="1"/>
</dbReference>
<gene>
    <name evidence="3" type="primary">LOC111447312</name>
</gene>
<dbReference type="PANTHER" id="PTHR13318">
    <property type="entry name" value="PARTNER OF PAIRED, ISOFORM B-RELATED"/>
    <property type="match status" value="1"/>
</dbReference>
<dbReference type="SUPFAM" id="SSF52047">
    <property type="entry name" value="RNI-like"/>
    <property type="match status" value="1"/>
</dbReference>
<protein>
    <submittedName>
        <fullName evidence="3">F-box protein At5g07670-like</fullName>
    </submittedName>
</protein>
<dbReference type="Proteomes" id="UP000504609">
    <property type="component" value="Unplaced"/>
</dbReference>
<evidence type="ECO:0000313" key="3">
    <source>
        <dbReference type="RefSeq" id="XP_022942172.1"/>
    </source>
</evidence>
<organism evidence="2 3">
    <name type="scientific">Cucurbita moschata</name>
    <name type="common">Winter crookneck squash</name>
    <name type="synonym">Cucurbita pepo var. moschata</name>
    <dbReference type="NCBI Taxonomy" id="3662"/>
    <lineage>
        <taxon>Eukaryota</taxon>
        <taxon>Viridiplantae</taxon>
        <taxon>Streptophyta</taxon>
        <taxon>Embryophyta</taxon>
        <taxon>Tracheophyta</taxon>
        <taxon>Spermatophyta</taxon>
        <taxon>Magnoliopsida</taxon>
        <taxon>eudicotyledons</taxon>
        <taxon>Gunneridae</taxon>
        <taxon>Pentapetalae</taxon>
        <taxon>rosids</taxon>
        <taxon>fabids</taxon>
        <taxon>Cucurbitales</taxon>
        <taxon>Cucurbitaceae</taxon>
        <taxon>Cucurbiteae</taxon>
        <taxon>Cucurbita</taxon>
    </lineage>
</organism>
<evidence type="ECO:0000313" key="2">
    <source>
        <dbReference type="Proteomes" id="UP000504609"/>
    </source>
</evidence>
<keyword evidence="2" id="KW-1185">Reference proteome</keyword>
<proteinExistence type="predicted"/>
<dbReference type="GO" id="GO:0031146">
    <property type="term" value="P:SCF-dependent proteasomal ubiquitin-dependent protein catabolic process"/>
    <property type="evidence" value="ECO:0007669"/>
    <property type="project" value="TreeGrafter"/>
</dbReference>
<dbReference type="Gene3D" id="3.80.10.10">
    <property type="entry name" value="Ribonuclease Inhibitor"/>
    <property type="match status" value="1"/>
</dbReference>
<dbReference type="PANTHER" id="PTHR13318:SF124">
    <property type="entry name" value="F-BOX DOMAIN-CONTAINING PROTEIN"/>
    <property type="match status" value="1"/>
</dbReference>
<dbReference type="GO" id="GO:0019005">
    <property type="term" value="C:SCF ubiquitin ligase complex"/>
    <property type="evidence" value="ECO:0007669"/>
    <property type="project" value="TreeGrafter"/>
</dbReference>
<reference evidence="3" key="1">
    <citation type="submission" date="2025-08" db="UniProtKB">
        <authorList>
            <consortium name="RefSeq"/>
        </authorList>
    </citation>
    <scope>IDENTIFICATION</scope>
    <source>
        <tissue evidence="3">Young leaves</tissue>
    </source>
</reference>
<accession>A0A6J1FPH7</accession>
<dbReference type="InterPro" id="IPR032675">
    <property type="entry name" value="LRR_dom_sf"/>
</dbReference>
<feature type="region of interest" description="Disordered" evidence="1">
    <location>
        <begin position="1"/>
        <end position="29"/>
    </location>
</feature>
<dbReference type="GeneID" id="111447312"/>
<sequence length="450" mass="49713">MRLHSLSSDSPISSSISSPVSSPNSNPKSPVSNLIDLTLLLSDELLLRVLSKLPDSQRNSNFLVCKRWLHLQGRLVRSLRVTDFDFLLSGRLFFRFPKLNHVDLVSGCWVSSRNSSILLSHGVLSMHIDPWFLPSLNVGEKAVLENELIDRGLKGLASGCPDLRKLGLVGGSELGLLNVAKECELLQELELHKCSDSMLQGTAAFKNLQILKLVGNIDGFYSSVVTDIGLTILARGCRRLVKLELSGCEGSFDGIKAIGQCCQMLEELTLCDHRMDDGWLAGLPYCENLKTLKIMSCKRIDANPGPDEYLSSCPALESLHLQNSQLRDKASVRALFMTCGAAREILIRDCWGLDDDMFSFANNCWRVKLLLLEGCSLLTTEGLESVVLQWKELQSLEVVSCKNIEDSCISPALSEVFSVLKNLKWRPDTKSLLSSSLVGTCMGKKGGRFF</sequence>
<dbReference type="FunFam" id="3.80.10.10:FF:001445">
    <property type="entry name" value="F-box protein At5g51380"/>
    <property type="match status" value="1"/>
</dbReference>
<name>A0A6J1FPH7_CUCMO</name>
<evidence type="ECO:0000256" key="1">
    <source>
        <dbReference type="SAM" id="MobiDB-lite"/>
    </source>
</evidence>
<dbReference type="RefSeq" id="XP_022942172.1">
    <property type="nucleotide sequence ID" value="XM_023086404.1"/>
</dbReference>
<dbReference type="KEGG" id="cmos:111447312"/>